<comment type="caution">
    <text evidence="1">The sequence shown here is derived from an EMBL/GenBank/DDBJ whole genome shotgun (WGS) entry which is preliminary data.</text>
</comment>
<evidence type="ECO:0000313" key="1">
    <source>
        <dbReference type="EMBL" id="OUC44128.1"/>
    </source>
</evidence>
<proteinExistence type="predicted"/>
<protein>
    <submittedName>
        <fullName evidence="1">Uncharacterized protein</fullName>
    </submittedName>
</protein>
<organism evidence="1 2">
    <name type="scientific">Trichinella nativa</name>
    <dbReference type="NCBI Taxonomy" id="6335"/>
    <lineage>
        <taxon>Eukaryota</taxon>
        <taxon>Metazoa</taxon>
        <taxon>Ecdysozoa</taxon>
        <taxon>Nematoda</taxon>
        <taxon>Enoplea</taxon>
        <taxon>Dorylaimia</taxon>
        <taxon>Trichinellida</taxon>
        <taxon>Trichinellidae</taxon>
        <taxon>Trichinella</taxon>
    </lineage>
</organism>
<dbReference type="Proteomes" id="UP000243006">
    <property type="component" value="Unassembled WGS sequence"/>
</dbReference>
<accession>A0A1Y3ELY8</accession>
<dbReference type="AlphaFoldDB" id="A0A1Y3ELY8"/>
<dbReference type="EMBL" id="LVZM01013336">
    <property type="protein sequence ID" value="OUC44128.1"/>
    <property type="molecule type" value="Genomic_DNA"/>
</dbReference>
<gene>
    <name evidence="1" type="ORF">D917_09318</name>
</gene>
<sequence>MTVEHTCMQKMVTQAGQTSQITRRCSLTIDTLVFSLVGRVEKRNKTLKPPLNHRSTHYRLLQHITAMFACSFVTFVTEMSINATLIASSSQQYKSNNKNSVVLSSSLIIS</sequence>
<reference evidence="1 2" key="1">
    <citation type="submission" date="2015-04" db="EMBL/GenBank/DDBJ databases">
        <title>Draft genome of the roundworm Trichinella nativa.</title>
        <authorList>
            <person name="Mitreva M."/>
        </authorList>
    </citation>
    <scope>NUCLEOTIDE SEQUENCE [LARGE SCALE GENOMIC DNA]</scope>
    <source>
        <strain evidence="1 2">ISS45</strain>
    </source>
</reference>
<evidence type="ECO:0000313" key="2">
    <source>
        <dbReference type="Proteomes" id="UP000243006"/>
    </source>
</evidence>
<name>A0A1Y3ELY8_9BILA</name>